<dbReference type="PROSITE" id="PS51900">
    <property type="entry name" value="CB"/>
    <property type="match status" value="1"/>
</dbReference>
<feature type="non-terminal residue" evidence="9">
    <location>
        <position position="307"/>
    </location>
</feature>
<dbReference type="InterPro" id="IPR004107">
    <property type="entry name" value="Integrase_SAM-like_N"/>
</dbReference>
<dbReference type="GO" id="GO:0015074">
    <property type="term" value="P:DNA integration"/>
    <property type="evidence" value="ECO:0007669"/>
    <property type="project" value="UniProtKB-KW"/>
</dbReference>
<feature type="domain" description="Core-binding (CB)" evidence="8">
    <location>
        <begin position="68"/>
        <end position="150"/>
    </location>
</feature>
<organism evidence="9 10">
    <name type="scientific">Candidatus Enterocloster faecavium</name>
    <dbReference type="NCBI Taxonomy" id="2838560"/>
    <lineage>
        <taxon>Bacteria</taxon>
        <taxon>Bacillati</taxon>
        <taxon>Bacillota</taxon>
        <taxon>Clostridia</taxon>
        <taxon>Lachnospirales</taxon>
        <taxon>Lachnospiraceae</taxon>
        <taxon>Enterocloster</taxon>
    </lineage>
</organism>
<dbReference type="InterPro" id="IPR011010">
    <property type="entry name" value="DNA_brk_join_enz"/>
</dbReference>
<sequence>MARKPKEKEKGKLPSGNVRVQVYWYTDDSGKRHYKSFTAPSKKEAKRLADEWKVLEKNKKPQEQRQPLTVHQAAERYIELKEAALSPSTVAAYEKNARNHISGPFGALTLSELTSADVQLWISDLVGKGLAPKTIRNIYGQFSSTADMFAPDLRLKVTLPAKKKPELYCPNDWDIKRVLEHIQGTELEIAVLLAAFGPLRRGEICALNSTDIRGNIVHVCKSKVMGPDRTWIIKQPKTPGSYRDVEFPDFVMERLKGIKGPIIKANPNQISGKFRTAIKKTAVPYFRFHDLRHYAASIMHAIGVPDQ</sequence>
<dbReference type="AlphaFoldDB" id="A0A9D2RIZ7"/>
<dbReference type="InterPro" id="IPR013762">
    <property type="entry name" value="Integrase-like_cat_sf"/>
</dbReference>
<evidence type="ECO:0000313" key="10">
    <source>
        <dbReference type="Proteomes" id="UP000886804"/>
    </source>
</evidence>
<comment type="function">
    <text evidence="1">Site-specific tyrosine recombinase, which acts by catalyzing the cutting and rejoining of the recombining DNA molecules.</text>
</comment>
<dbReference type="CDD" id="cd01189">
    <property type="entry name" value="INT_ICEBs1_C_like"/>
    <property type="match status" value="1"/>
</dbReference>
<gene>
    <name evidence="9" type="ORF">H9716_01690</name>
</gene>
<name>A0A9D2RIZ7_9FIRM</name>
<reference evidence="9" key="1">
    <citation type="journal article" date="2021" name="PeerJ">
        <title>Extensive microbial diversity within the chicken gut microbiome revealed by metagenomics and culture.</title>
        <authorList>
            <person name="Gilroy R."/>
            <person name="Ravi A."/>
            <person name="Getino M."/>
            <person name="Pursley I."/>
            <person name="Horton D.L."/>
            <person name="Alikhan N.F."/>
            <person name="Baker D."/>
            <person name="Gharbi K."/>
            <person name="Hall N."/>
            <person name="Watson M."/>
            <person name="Adriaenssens E.M."/>
            <person name="Foster-Nyarko E."/>
            <person name="Jarju S."/>
            <person name="Secka A."/>
            <person name="Antonio M."/>
            <person name="Oren A."/>
            <person name="Chaudhuri R.R."/>
            <person name="La Ragione R."/>
            <person name="Hildebrand F."/>
            <person name="Pallen M.J."/>
        </authorList>
    </citation>
    <scope>NUCLEOTIDE SEQUENCE</scope>
    <source>
        <strain evidence="9">CHK188-4685</strain>
    </source>
</reference>
<dbReference type="PROSITE" id="PS51898">
    <property type="entry name" value="TYR_RECOMBINASE"/>
    <property type="match status" value="1"/>
</dbReference>
<evidence type="ECO:0000256" key="5">
    <source>
        <dbReference type="ARBA" id="ARBA00023172"/>
    </source>
</evidence>
<dbReference type="InterPro" id="IPR044068">
    <property type="entry name" value="CB"/>
</dbReference>
<keyword evidence="4 6" id="KW-0238">DNA-binding</keyword>
<evidence type="ECO:0000256" key="2">
    <source>
        <dbReference type="ARBA" id="ARBA00008857"/>
    </source>
</evidence>
<keyword evidence="3" id="KW-0229">DNA integration</keyword>
<dbReference type="Gene3D" id="1.10.150.130">
    <property type="match status" value="1"/>
</dbReference>
<dbReference type="Gene3D" id="1.10.443.10">
    <property type="entry name" value="Intergrase catalytic core"/>
    <property type="match status" value="1"/>
</dbReference>
<reference evidence="9" key="2">
    <citation type="submission" date="2021-04" db="EMBL/GenBank/DDBJ databases">
        <authorList>
            <person name="Gilroy R."/>
        </authorList>
    </citation>
    <scope>NUCLEOTIDE SEQUENCE</scope>
    <source>
        <strain evidence="9">CHK188-4685</strain>
    </source>
</reference>
<evidence type="ECO:0000313" key="9">
    <source>
        <dbReference type="EMBL" id="HJB06559.1"/>
    </source>
</evidence>
<dbReference type="Pfam" id="PF14659">
    <property type="entry name" value="Phage_int_SAM_3"/>
    <property type="match status" value="1"/>
</dbReference>
<dbReference type="SUPFAM" id="SSF56349">
    <property type="entry name" value="DNA breaking-rejoining enzymes"/>
    <property type="match status" value="1"/>
</dbReference>
<evidence type="ECO:0000256" key="4">
    <source>
        <dbReference type="ARBA" id="ARBA00023125"/>
    </source>
</evidence>
<evidence type="ECO:0000256" key="6">
    <source>
        <dbReference type="PROSITE-ProRule" id="PRU01248"/>
    </source>
</evidence>
<dbReference type="InterPro" id="IPR002104">
    <property type="entry name" value="Integrase_catalytic"/>
</dbReference>
<dbReference type="EMBL" id="DWYS01000021">
    <property type="protein sequence ID" value="HJB06559.1"/>
    <property type="molecule type" value="Genomic_DNA"/>
</dbReference>
<evidence type="ECO:0000259" key="8">
    <source>
        <dbReference type="PROSITE" id="PS51900"/>
    </source>
</evidence>
<feature type="domain" description="Tyr recombinase" evidence="7">
    <location>
        <begin position="163"/>
        <end position="307"/>
    </location>
</feature>
<comment type="similarity">
    <text evidence="2">Belongs to the 'phage' integrase family.</text>
</comment>
<evidence type="ECO:0000256" key="1">
    <source>
        <dbReference type="ARBA" id="ARBA00003283"/>
    </source>
</evidence>
<accession>A0A9D2RIZ7</accession>
<protein>
    <submittedName>
        <fullName evidence="9">Site-specific integrase</fullName>
    </submittedName>
</protein>
<dbReference type="Proteomes" id="UP000886804">
    <property type="component" value="Unassembled WGS sequence"/>
</dbReference>
<dbReference type="GO" id="GO:0006310">
    <property type="term" value="P:DNA recombination"/>
    <property type="evidence" value="ECO:0007669"/>
    <property type="project" value="UniProtKB-KW"/>
</dbReference>
<dbReference type="GO" id="GO:0003677">
    <property type="term" value="F:DNA binding"/>
    <property type="evidence" value="ECO:0007669"/>
    <property type="project" value="UniProtKB-UniRule"/>
</dbReference>
<evidence type="ECO:0000256" key="3">
    <source>
        <dbReference type="ARBA" id="ARBA00022908"/>
    </source>
</evidence>
<proteinExistence type="inferred from homology"/>
<evidence type="ECO:0000259" key="7">
    <source>
        <dbReference type="PROSITE" id="PS51898"/>
    </source>
</evidence>
<keyword evidence="5" id="KW-0233">DNA recombination</keyword>
<dbReference type="InterPro" id="IPR010998">
    <property type="entry name" value="Integrase_recombinase_N"/>
</dbReference>
<comment type="caution">
    <text evidence="9">The sequence shown here is derived from an EMBL/GenBank/DDBJ whole genome shotgun (WGS) entry which is preliminary data.</text>
</comment>